<dbReference type="PANTHER" id="PTHR21445:SF0">
    <property type="entry name" value="APURINIC-APYRIMIDINIC ENDONUCLEASE"/>
    <property type="match status" value="1"/>
</dbReference>
<dbReference type="EMBL" id="BMIR01000007">
    <property type="protein sequence ID" value="GGE39695.1"/>
    <property type="molecule type" value="Genomic_DNA"/>
</dbReference>
<dbReference type="GO" id="GO:0008270">
    <property type="term" value="F:zinc ion binding"/>
    <property type="evidence" value="ECO:0007669"/>
    <property type="project" value="InterPro"/>
</dbReference>
<dbReference type="GO" id="GO:0006284">
    <property type="term" value="P:base-excision repair"/>
    <property type="evidence" value="ECO:0007669"/>
    <property type="project" value="TreeGrafter"/>
</dbReference>
<protein>
    <submittedName>
        <fullName evidence="10">Putative endonuclease 4</fullName>
    </submittedName>
</protein>
<dbReference type="Gene3D" id="3.20.20.150">
    <property type="entry name" value="Divalent-metal-dependent TIM barrel enzymes"/>
    <property type="match status" value="1"/>
</dbReference>
<evidence type="ECO:0000256" key="1">
    <source>
        <dbReference type="ARBA" id="ARBA00001947"/>
    </source>
</evidence>
<dbReference type="InterPro" id="IPR036237">
    <property type="entry name" value="Xyl_isomerase-like_sf"/>
</dbReference>
<feature type="domain" description="Xylose isomerase-like TIM barrel" evidence="9">
    <location>
        <begin position="20"/>
        <end position="262"/>
    </location>
</feature>
<keyword evidence="6" id="KW-0378">Hydrolase</keyword>
<evidence type="ECO:0000256" key="4">
    <source>
        <dbReference type="ARBA" id="ARBA00022723"/>
    </source>
</evidence>
<dbReference type="GO" id="GO:0003906">
    <property type="term" value="F:DNA-(apurinic or apyrimidinic site) endonuclease activity"/>
    <property type="evidence" value="ECO:0007669"/>
    <property type="project" value="TreeGrafter"/>
</dbReference>
<gene>
    <name evidence="10" type="primary">nfo</name>
    <name evidence="10" type="ORF">GCM10011391_18150</name>
</gene>
<evidence type="ECO:0000313" key="10">
    <source>
        <dbReference type="EMBL" id="GGE39695.1"/>
    </source>
</evidence>
<dbReference type="NCBIfam" id="TIGR00587">
    <property type="entry name" value="nfo"/>
    <property type="match status" value="1"/>
</dbReference>
<evidence type="ECO:0000256" key="8">
    <source>
        <dbReference type="ARBA" id="ARBA00023204"/>
    </source>
</evidence>
<dbReference type="RefSeq" id="WP_188692508.1">
    <property type="nucleotide sequence ID" value="NZ_BMIR01000007.1"/>
</dbReference>
<comment type="cofactor">
    <cofactor evidence="1">
        <name>Zn(2+)</name>
        <dbReference type="ChEBI" id="CHEBI:29105"/>
    </cofactor>
</comment>
<dbReference type="SMART" id="SM00518">
    <property type="entry name" value="AP2Ec"/>
    <property type="match status" value="1"/>
</dbReference>
<organism evidence="10 11">
    <name type="scientific">Pullulanibacillus camelliae</name>
    <dbReference type="NCBI Taxonomy" id="1707096"/>
    <lineage>
        <taxon>Bacteria</taxon>
        <taxon>Bacillati</taxon>
        <taxon>Bacillota</taxon>
        <taxon>Bacilli</taxon>
        <taxon>Bacillales</taxon>
        <taxon>Sporolactobacillaceae</taxon>
        <taxon>Pullulanibacillus</taxon>
    </lineage>
</organism>
<comment type="similarity">
    <text evidence="2">Belongs to the AP endonuclease 2 family.</text>
</comment>
<name>A0A8J2VWM2_9BACL</name>
<keyword evidence="3" id="KW-0540">Nuclease</keyword>
<keyword evidence="7" id="KW-0862">Zinc</keyword>
<proteinExistence type="inferred from homology"/>
<dbReference type="GO" id="GO:0008081">
    <property type="term" value="F:phosphoric diester hydrolase activity"/>
    <property type="evidence" value="ECO:0007669"/>
    <property type="project" value="TreeGrafter"/>
</dbReference>
<keyword evidence="8" id="KW-0234">DNA repair</keyword>
<evidence type="ECO:0000256" key="3">
    <source>
        <dbReference type="ARBA" id="ARBA00022722"/>
    </source>
</evidence>
<comment type="caution">
    <text evidence="10">The sequence shown here is derived from an EMBL/GenBank/DDBJ whole genome shotgun (WGS) entry which is preliminary data.</text>
</comment>
<dbReference type="PROSITE" id="PS51432">
    <property type="entry name" value="AP_NUCLEASE_F2_4"/>
    <property type="match status" value="1"/>
</dbReference>
<keyword evidence="10" id="KW-0255">Endonuclease</keyword>
<dbReference type="PROSITE" id="PS00730">
    <property type="entry name" value="AP_NUCLEASE_F2_2"/>
    <property type="match status" value="1"/>
</dbReference>
<dbReference type="Pfam" id="PF01261">
    <property type="entry name" value="AP_endonuc_2"/>
    <property type="match status" value="1"/>
</dbReference>
<keyword evidence="4" id="KW-0479">Metal-binding</keyword>
<dbReference type="SUPFAM" id="SSF51658">
    <property type="entry name" value="Xylose isomerase-like"/>
    <property type="match status" value="1"/>
</dbReference>
<dbReference type="InterPro" id="IPR018246">
    <property type="entry name" value="AP_endonuc_F2_Zn_BS"/>
</dbReference>
<evidence type="ECO:0000259" key="9">
    <source>
        <dbReference type="Pfam" id="PF01261"/>
    </source>
</evidence>
<reference evidence="10" key="1">
    <citation type="journal article" date="2014" name="Int. J. Syst. Evol. Microbiol.">
        <title>Complete genome sequence of Corynebacterium casei LMG S-19264T (=DSM 44701T), isolated from a smear-ripened cheese.</title>
        <authorList>
            <consortium name="US DOE Joint Genome Institute (JGI-PGF)"/>
            <person name="Walter F."/>
            <person name="Albersmeier A."/>
            <person name="Kalinowski J."/>
            <person name="Ruckert C."/>
        </authorList>
    </citation>
    <scope>NUCLEOTIDE SEQUENCE</scope>
    <source>
        <strain evidence="10">CGMCC 1.15371</strain>
    </source>
</reference>
<keyword evidence="5" id="KW-0227">DNA damage</keyword>
<reference evidence="10" key="2">
    <citation type="submission" date="2020-09" db="EMBL/GenBank/DDBJ databases">
        <authorList>
            <person name="Sun Q."/>
            <person name="Zhou Y."/>
        </authorList>
    </citation>
    <scope>NUCLEOTIDE SEQUENCE</scope>
    <source>
        <strain evidence="10">CGMCC 1.15371</strain>
    </source>
</reference>
<evidence type="ECO:0000256" key="5">
    <source>
        <dbReference type="ARBA" id="ARBA00022763"/>
    </source>
</evidence>
<evidence type="ECO:0000256" key="6">
    <source>
        <dbReference type="ARBA" id="ARBA00022801"/>
    </source>
</evidence>
<accession>A0A8J2VWM2</accession>
<dbReference type="InterPro" id="IPR013022">
    <property type="entry name" value="Xyl_isomerase-like_TIM-brl"/>
</dbReference>
<sequence length="274" mass="30483">MRIGCHLSTRNGYYGAAQTAMEMGAGTFQYFPKNPRSLKTKRFDRKDALRCASFCQEHHLISIGHSAYGSNLAADNDKRQWVIDSILNDLDITQTCGSIGTVVHFASYHGEPIEGYKKMIDTLNHVLLKWEGTSLILIENNAGKGGQLGLTLEEMVKIRQLLNHPEKVGFCFDTCHAFASGLWDGTDWSAIEEKGKRLGYFDFLEAIHLNNSVYSAGSKRDRHANVKHGAIPFEALKAFMQSNSVKDIPMILETPNTAGYTHADELAEIKKALS</sequence>
<evidence type="ECO:0000256" key="2">
    <source>
        <dbReference type="ARBA" id="ARBA00005340"/>
    </source>
</evidence>
<dbReference type="PANTHER" id="PTHR21445">
    <property type="entry name" value="ENDONUCLEASE IV ENDODEOXYRIBONUCLEASE IV"/>
    <property type="match status" value="1"/>
</dbReference>
<dbReference type="GO" id="GO:0003677">
    <property type="term" value="F:DNA binding"/>
    <property type="evidence" value="ECO:0007669"/>
    <property type="project" value="InterPro"/>
</dbReference>
<keyword evidence="11" id="KW-1185">Reference proteome</keyword>
<dbReference type="AlphaFoldDB" id="A0A8J2VWM2"/>
<evidence type="ECO:0000256" key="7">
    <source>
        <dbReference type="ARBA" id="ARBA00022833"/>
    </source>
</evidence>
<dbReference type="Proteomes" id="UP000628775">
    <property type="component" value="Unassembled WGS sequence"/>
</dbReference>
<evidence type="ECO:0000313" key="11">
    <source>
        <dbReference type="Proteomes" id="UP000628775"/>
    </source>
</evidence>
<dbReference type="InterPro" id="IPR001719">
    <property type="entry name" value="AP_endonuc_2"/>
</dbReference>